<dbReference type="Proteomes" id="UP000593560">
    <property type="component" value="Unassembled WGS sequence"/>
</dbReference>
<evidence type="ECO:0000313" key="1">
    <source>
        <dbReference type="EMBL" id="MBA0794561.1"/>
    </source>
</evidence>
<gene>
    <name evidence="1" type="ORF">Gohar_018876</name>
</gene>
<sequence>MRIDELIGSLQKFDMNLDKSKNNKGKSEKNITLQVAAPTATKNRKFDANANLGKFKGKGDVINDKA</sequence>
<name>A0A7J9GAQ7_9ROSI</name>
<dbReference type="AlphaFoldDB" id="A0A7J9GAQ7"/>
<organism evidence="1 2">
    <name type="scientific">Gossypium harknessii</name>
    <dbReference type="NCBI Taxonomy" id="34285"/>
    <lineage>
        <taxon>Eukaryota</taxon>
        <taxon>Viridiplantae</taxon>
        <taxon>Streptophyta</taxon>
        <taxon>Embryophyta</taxon>
        <taxon>Tracheophyta</taxon>
        <taxon>Spermatophyta</taxon>
        <taxon>Magnoliopsida</taxon>
        <taxon>eudicotyledons</taxon>
        <taxon>Gunneridae</taxon>
        <taxon>Pentapetalae</taxon>
        <taxon>rosids</taxon>
        <taxon>malvids</taxon>
        <taxon>Malvales</taxon>
        <taxon>Malvaceae</taxon>
        <taxon>Malvoideae</taxon>
        <taxon>Gossypium</taxon>
    </lineage>
</organism>
<proteinExistence type="predicted"/>
<reference evidence="1 2" key="1">
    <citation type="journal article" date="2019" name="Genome Biol. Evol.">
        <title>Insights into the evolution of the New World diploid cottons (Gossypium, subgenus Houzingenia) based on genome sequencing.</title>
        <authorList>
            <person name="Grover C.E."/>
            <person name="Arick M.A. 2nd"/>
            <person name="Thrash A."/>
            <person name="Conover J.L."/>
            <person name="Sanders W.S."/>
            <person name="Peterson D.G."/>
            <person name="Frelichowski J.E."/>
            <person name="Scheffler J.A."/>
            <person name="Scheffler B.E."/>
            <person name="Wendel J.F."/>
        </authorList>
    </citation>
    <scope>NUCLEOTIDE SEQUENCE [LARGE SCALE GENOMIC DNA]</scope>
    <source>
        <strain evidence="1">0</strain>
        <tissue evidence="1">Leaf</tissue>
    </source>
</reference>
<keyword evidence="2" id="KW-1185">Reference proteome</keyword>
<evidence type="ECO:0000313" key="2">
    <source>
        <dbReference type="Proteomes" id="UP000593560"/>
    </source>
</evidence>
<dbReference type="EMBL" id="JABFAD010000003">
    <property type="protein sequence ID" value="MBA0794561.1"/>
    <property type="molecule type" value="Genomic_DNA"/>
</dbReference>
<comment type="caution">
    <text evidence="1">The sequence shown here is derived from an EMBL/GenBank/DDBJ whole genome shotgun (WGS) entry which is preliminary data.</text>
</comment>
<protein>
    <submittedName>
        <fullName evidence="1">Uncharacterized protein</fullName>
    </submittedName>
</protein>
<accession>A0A7J9GAQ7</accession>